<evidence type="ECO:0000256" key="4">
    <source>
        <dbReference type="ARBA" id="ARBA00022692"/>
    </source>
</evidence>
<keyword evidence="5 9" id="KW-0798">TonB box</keyword>
<dbReference type="SUPFAM" id="SSF56935">
    <property type="entry name" value="Porins"/>
    <property type="match status" value="1"/>
</dbReference>
<evidence type="ECO:0000259" key="11">
    <source>
        <dbReference type="Pfam" id="PF00593"/>
    </source>
</evidence>
<comment type="caution">
    <text evidence="13">The sequence shown here is derived from an EMBL/GenBank/DDBJ whole genome shotgun (WGS) entry which is preliminary data.</text>
</comment>
<keyword evidence="13" id="KW-0675">Receptor</keyword>
<dbReference type="CDD" id="cd01347">
    <property type="entry name" value="ligand_gated_channel"/>
    <property type="match status" value="1"/>
</dbReference>
<dbReference type="PANTHER" id="PTHR40980:SF3">
    <property type="entry name" value="TONB-DEPENDENT RECEPTOR-LIKE BETA-BARREL DOMAIN-CONTAINING PROTEIN"/>
    <property type="match status" value="1"/>
</dbReference>
<keyword evidence="3 8" id="KW-1134">Transmembrane beta strand</keyword>
<dbReference type="Pfam" id="PF00593">
    <property type="entry name" value="TonB_dep_Rec_b-barrel"/>
    <property type="match status" value="1"/>
</dbReference>
<dbReference type="RefSeq" id="WP_188080263.1">
    <property type="nucleotide sequence ID" value="NZ_JACIEU010000001.1"/>
</dbReference>
<dbReference type="Gene3D" id="2.40.170.20">
    <property type="entry name" value="TonB-dependent receptor, beta-barrel domain"/>
    <property type="match status" value="1"/>
</dbReference>
<accession>A0A7W6PSH4</accession>
<keyword evidence="4 8" id="KW-0812">Transmembrane</keyword>
<evidence type="ECO:0000256" key="2">
    <source>
        <dbReference type="ARBA" id="ARBA00022448"/>
    </source>
</evidence>
<dbReference type="NCBIfam" id="TIGR01782">
    <property type="entry name" value="TonB-Xanth-Caul"/>
    <property type="match status" value="1"/>
</dbReference>
<dbReference type="InterPro" id="IPR012910">
    <property type="entry name" value="Plug_dom"/>
</dbReference>
<dbReference type="AlphaFoldDB" id="A0A7W6PSH4"/>
<feature type="signal peptide" evidence="10">
    <location>
        <begin position="1"/>
        <end position="32"/>
    </location>
</feature>
<feature type="domain" description="TonB-dependent receptor-like beta-barrel" evidence="11">
    <location>
        <begin position="429"/>
        <end position="877"/>
    </location>
</feature>
<comment type="subcellular location">
    <subcellularLocation>
        <location evidence="1 8">Cell outer membrane</location>
        <topology evidence="1 8">Multi-pass membrane protein</topology>
    </subcellularLocation>
</comment>
<keyword evidence="6 8" id="KW-0472">Membrane</keyword>
<evidence type="ECO:0000259" key="12">
    <source>
        <dbReference type="Pfam" id="PF07715"/>
    </source>
</evidence>
<dbReference type="InterPro" id="IPR037066">
    <property type="entry name" value="Plug_dom_sf"/>
</dbReference>
<comment type="similarity">
    <text evidence="8 9">Belongs to the TonB-dependent receptor family.</text>
</comment>
<evidence type="ECO:0000256" key="3">
    <source>
        <dbReference type="ARBA" id="ARBA00022452"/>
    </source>
</evidence>
<dbReference type="GO" id="GO:0009279">
    <property type="term" value="C:cell outer membrane"/>
    <property type="evidence" value="ECO:0007669"/>
    <property type="project" value="UniProtKB-SubCell"/>
</dbReference>
<keyword evidence="2 8" id="KW-0813">Transport</keyword>
<proteinExistence type="inferred from homology"/>
<evidence type="ECO:0000256" key="10">
    <source>
        <dbReference type="SAM" id="SignalP"/>
    </source>
</evidence>
<sequence>MFKNLNIPSRAELLAGISLASVMLGCGVQAHAQDVAAEQSSDAPVSEDGIVVTGVRASLSSAQSIKRNSDVIVDSIVAEDIGKLPDRNVAEALQRIPGIQVQRQYGEGSSVAIRGLTQVRTELNGRDIFTASGANQLSLEDIPSELLAGIDVYKNPSADLIEDQLSGTINFRTRKPFDFDGLKVAATATQSYFDLTDKFKPSASLMVSDRWDTGIGEIGILASVSFQKTSFRQDTISTEPFYTLDQSVDANGNPVSPVDYATAIQLGRLGQTTTLPHGTGIGEVYGDRRRLGTDVALQWRPSDTLELTAEVFRSDYKFRYDDYSFFAYSSDVSITPQPGAAFTYADNGDFQSGTFINVPVGNNTSAQTRHSTTTDYSLNLKWKPTDQLTVTADGQYVDAKTKNLRSIFGLNGTADTLYQDISGSIPVVNIGSATGLTNAATYTSAFYLDNLNESKASDKTARLDAEYRFDAGILSSIKAGFRYADRKNRTIDTGYRYTGLSGIPSELETVDLGDFFRGDADLFGNIIAFNRGIIRNYQNTLDTLGIASAPAYTQSGTNAQRQKTFTGYATAFFKADPVDGNIGVRVIRTNLDVSGYYQQTTIIQNPDGTETNGPTVFNPIAVSDDYTSVLPSLNLRVHLTDNLQLRFAAAKNISRPSFTQLAPSLTITEPGSAQQNQIHTASGGNPYLKPMKSDNLDATLEWYFSRTGSLTAAAFYKNIKNYIQTAVANREVTFDNGNTYTYEVTSYGNVAKGKVKGFELAYQQFFDFLPGPFDGLGMQANFTYVDSQAPSPATSGPVTNVPLELLSKYNYNIVGIYEKGGLSARVAYNWRSKYVVTTAGNGTGSLPIFNKPFGQLDASISYNVTPQFALALDGTNLTNTRRATYFGIDSRPRDVVVNDRRISLTARISY</sequence>
<evidence type="ECO:0000313" key="14">
    <source>
        <dbReference type="Proteomes" id="UP000590524"/>
    </source>
</evidence>
<dbReference type="PROSITE" id="PS52016">
    <property type="entry name" value="TONB_DEPENDENT_REC_3"/>
    <property type="match status" value="1"/>
</dbReference>
<dbReference type="InterPro" id="IPR000531">
    <property type="entry name" value="Beta-barrel_TonB"/>
</dbReference>
<evidence type="ECO:0000256" key="8">
    <source>
        <dbReference type="PROSITE-ProRule" id="PRU01360"/>
    </source>
</evidence>
<evidence type="ECO:0000313" key="13">
    <source>
        <dbReference type="EMBL" id="MBB4146290.1"/>
    </source>
</evidence>
<evidence type="ECO:0000256" key="5">
    <source>
        <dbReference type="ARBA" id="ARBA00023077"/>
    </source>
</evidence>
<organism evidence="13 14">
    <name type="scientific">Sphingobium scionense</name>
    <dbReference type="NCBI Taxonomy" id="1404341"/>
    <lineage>
        <taxon>Bacteria</taxon>
        <taxon>Pseudomonadati</taxon>
        <taxon>Pseudomonadota</taxon>
        <taxon>Alphaproteobacteria</taxon>
        <taxon>Sphingomonadales</taxon>
        <taxon>Sphingomonadaceae</taxon>
        <taxon>Sphingobium</taxon>
    </lineage>
</organism>
<reference evidence="13 14" key="1">
    <citation type="submission" date="2020-08" db="EMBL/GenBank/DDBJ databases">
        <title>Genomic Encyclopedia of Type Strains, Phase IV (KMG-IV): sequencing the most valuable type-strain genomes for metagenomic binning, comparative biology and taxonomic classification.</title>
        <authorList>
            <person name="Goeker M."/>
        </authorList>
    </citation>
    <scope>NUCLEOTIDE SEQUENCE [LARGE SCALE GENOMIC DNA]</scope>
    <source>
        <strain evidence="13 14">DSM 19371</strain>
    </source>
</reference>
<evidence type="ECO:0000256" key="6">
    <source>
        <dbReference type="ARBA" id="ARBA00023136"/>
    </source>
</evidence>
<protein>
    <submittedName>
        <fullName evidence="13">TonB-dependent receptor</fullName>
    </submittedName>
</protein>
<dbReference type="EMBL" id="JACIEU010000001">
    <property type="protein sequence ID" value="MBB4146290.1"/>
    <property type="molecule type" value="Genomic_DNA"/>
</dbReference>
<dbReference type="InterPro" id="IPR036942">
    <property type="entry name" value="Beta-barrel_TonB_sf"/>
</dbReference>
<dbReference type="PANTHER" id="PTHR40980">
    <property type="entry name" value="PLUG DOMAIN-CONTAINING PROTEIN"/>
    <property type="match status" value="1"/>
</dbReference>
<name>A0A7W6PSH4_9SPHN</name>
<keyword evidence="14" id="KW-1185">Reference proteome</keyword>
<dbReference type="Pfam" id="PF07715">
    <property type="entry name" value="Plug"/>
    <property type="match status" value="1"/>
</dbReference>
<gene>
    <name evidence="13" type="ORF">GGQ90_000043</name>
</gene>
<keyword evidence="10" id="KW-0732">Signal</keyword>
<dbReference type="Gene3D" id="2.170.130.10">
    <property type="entry name" value="TonB-dependent receptor, plug domain"/>
    <property type="match status" value="1"/>
</dbReference>
<feature type="domain" description="TonB-dependent receptor plug" evidence="12">
    <location>
        <begin position="66"/>
        <end position="160"/>
    </location>
</feature>
<evidence type="ECO:0000256" key="7">
    <source>
        <dbReference type="ARBA" id="ARBA00023237"/>
    </source>
</evidence>
<evidence type="ECO:0000256" key="1">
    <source>
        <dbReference type="ARBA" id="ARBA00004571"/>
    </source>
</evidence>
<dbReference type="InterPro" id="IPR010104">
    <property type="entry name" value="TonB_rcpt_bac"/>
</dbReference>
<evidence type="ECO:0000256" key="9">
    <source>
        <dbReference type="RuleBase" id="RU003357"/>
    </source>
</evidence>
<feature type="chain" id="PRO_5031038721" evidence="10">
    <location>
        <begin position="33"/>
        <end position="910"/>
    </location>
</feature>
<dbReference type="Proteomes" id="UP000590524">
    <property type="component" value="Unassembled WGS sequence"/>
</dbReference>
<dbReference type="PROSITE" id="PS51257">
    <property type="entry name" value="PROKAR_LIPOPROTEIN"/>
    <property type="match status" value="1"/>
</dbReference>
<keyword evidence="7 8" id="KW-0998">Cell outer membrane</keyword>
<dbReference type="InterPro" id="IPR039426">
    <property type="entry name" value="TonB-dep_rcpt-like"/>
</dbReference>